<accession>A0ABW0PBP3</accession>
<gene>
    <name evidence="1" type="ORF">ACFPN9_29110</name>
</gene>
<dbReference type="Proteomes" id="UP001596060">
    <property type="component" value="Unassembled WGS sequence"/>
</dbReference>
<name>A0ABW0PBP3_9HYPH</name>
<evidence type="ECO:0000313" key="1">
    <source>
        <dbReference type="EMBL" id="MFC5509277.1"/>
    </source>
</evidence>
<organism evidence="1 2">
    <name type="scientific">Bosea massiliensis</name>
    <dbReference type="NCBI Taxonomy" id="151419"/>
    <lineage>
        <taxon>Bacteria</taxon>
        <taxon>Pseudomonadati</taxon>
        <taxon>Pseudomonadota</taxon>
        <taxon>Alphaproteobacteria</taxon>
        <taxon>Hyphomicrobiales</taxon>
        <taxon>Boseaceae</taxon>
        <taxon>Bosea</taxon>
    </lineage>
</organism>
<reference evidence="2" key="1">
    <citation type="journal article" date="2019" name="Int. J. Syst. Evol. Microbiol.">
        <title>The Global Catalogue of Microorganisms (GCM) 10K type strain sequencing project: providing services to taxonomists for standard genome sequencing and annotation.</title>
        <authorList>
            <consortium name="The Broad Institute Genomics Platform"/>
            <consortium name="The Broad Institute Genome Sequencing Center for Infectious Disease"/>
            <person name="Wu L."/>
            <person name="Ma J."/>
        </authorList>
    </citation>
    <scope>NUCLEOTIDE SEQUENCE [LARGE SCALE GENOMIC DNA]</scope>
    <source>
        <strain evidence="2">CCUG 43117</strain>
    </source>
</reference>
<protein>
    <submittedName>
        <fullName evidence="1">Uncharacterized protein</fullName>
    </submittedName>
</protein>
<proteinExistence type="predicted"/>
<evidence type="ECO:0000313" key="2">
    <source>
        <dbReference type="Proteomes" id="UP001596060"/>
    </source>
</evidence>
<sequence length="94" mass="10287">MLSLEQAEILIALRKTDPCALVDKLDAMLLALSTGGSVQKIEFRDRSTWFHQSNIQSLRDYRNEVAGDCAALSGKAAHFAITLGGGRRRPPFGI</sequence>
<keyword evidence="2" id="KW-1185">Reference proteome</keyword>
<comment type="caution">
    <text evidence="1">The sequence shown here is derived from an EMBL/GenBank/DDBJ whole genome shotgun (WGS) entry which is preliminary data.</text>
</comment>
<dbReference type="EMBL" id="JBHSLU010000161">
    <property type="protein sequence ID" value="MFC5509277.1"/>
    <property type="molecule type" value="Genomic_DNA"/>
</dbReference>
<dbReference type="RefSeq" id="WP_377818032.1">
    <property type="nucleotide sequence ID" value="NZ_JBHSLU010000161.1"/>
</dbReference>